<proteinExistence type="predicted"/>
<keyword evidence="3" id="KW-1185">Reference proteome</keyword>
<dbReference type="CDD" id="cd04847">
    <property type="entry name" value="Peptidases_S8_Subtilisin_like_2"/>
    <property type="match status" value="1"/>
</dbReference>
<dbReference type="SUPFAM" id="SSF52743">
    <property type="entry name" value="Subtilisin-like"/>
    <property type="match status" value="1"/>
</dbReference>
<dbReference type="EMBL" id="JAPDDR010000006">
    <property type="protein sequence ID" value="MCW1914655.1"/>
    <property type="molecule type" value="Genomic_DNA"/>
</dbReference>
<evidence type="ECO:0000313" key="3">
    <source>
        <dbReference type="Proteomes" id="UP001165653"/>
    </source>
</evidence>
<dbReference type="Pfam" id="PF00082">
    <property type="entry name" value="Peptidase_S8"/>
    <property type="match status" value="1"/>
</dbReference>
<dbReference type="RefSeq" id="WP_264514191.1">
    <property type="nucleotide sequence ID" value="NZ_JAPDDR010000006.1"/>
</dbReference>
<dbReference type="InterPro" id="IPR036852">
    <property type="entry name" value="Peptidase_S8/S53_dom_sf"/>
</dbReference>
<dbReference type="Gene3D" id="3.40.50.200">
    <property type="entry name" value="Peptidase S8/S53 domain"/>
    <property type="match status" value="1"/>
</dbReference>
<sequence>MQKKVTASVDIIASGSVYLLEEMARMIKGSNGSDAIGKTMGKIEDVFPIKASDRLRVPFSQHGDLLPIEFGVHQDHRWEQVGPLLVEFLAKRGASVDWTQSVPLLGLEFFYGLMDATTANELSQFSTIRVVRHAPTLRTIDVSIQPLGDLFASSQIQLPKPEIDSGDPTVHRVAVFDGGLAGDFFAPWAREFADSVSQGQDAKLQEHGFRVTSALLFGNLPSSGELRCPRFAVDHFRVLDNESDDADPYLLPRTLRIIRDTLEGGAYEFSNISIGPQYPVVDDDIHPWTATLDGLAGSGNLLISVAAGNTGQMDSDLGYDRVQVPADGANVLSVGAADLPQDGDSVRAAYSSVGPGRPTGYVKPDVIAFGGGSQIGFRTFSPNGRGGVDAVRGTSFSAPSVLRAGVQMREIFGDKISTLGIRCLLINAAQGKRNLREKGWGVVVPNEAIDLCTCGDGEVRVIYQGNLIDGQYVRSPIPSPVYEDLFEELPDDHPVEVAVTLCVGTEIDPFDAASYTRRGVEAWFTHRIPSEDGQLKEHTRPFFQVSAVFSSKTEQDRRAAGKWETVLHQKRIMELSSLRDAAIRLHPMSRFQGERDAAERGHTIPYAMVVAVKIPEIKDLYDRAYRKYSSRLEILTPVRIQI</sequence>
<evidence type="ECO:0000313" key="2">
    <source>
        <dbReference type="EMBL" id="MCW1914655.1"/>
    </source>
</evidence>
<name>A0ABT3G4A5_9BACT</name>
<dbReference type="Proteomes" id="UP001165653">
    <property type="component" value="Unassembled WGS sequence"/>
</dbReference>
<reference evidence="2" key="1">
    <citation type="submission" date="2022-10" db="EMBL/GenBank/DDBJ databases">
        <title>Luteolibacter sp. GHJ8, whole genome shotgun sequencing project.</title>
        <authorList>
            <person name="Zhao G."/>
            <person name="Shen L."/>
        </authorList>
    </citation>
    <scope>NUCLEOTIDE SEQUENCE</scope>
    <source>
        <strain evidence="2">GHJ8</strain>
    </source>
</reference>
<organism evidence="2 3">
    <name type="scientific">Luteolibacter rhizosphaerae</name>
    <dbReference type="NCBI Taxonomy" id="2989719"/>
    <lineage>
        <taxon>Bacteria</taxon>
        <taxon>Pseudomonadati</taxon>
        <taxon>Verrucomicrobiota</taxon>
        <taxon>Verrucomicrobiia</taxon>
        <taxon>Verrucomicrobiales</taxon>
        <taxon>Verrucomicrobiaceae</taxon>
        <taxon>Luteolibacter</taxon>
    </lineage>
</organism>
<comment type="caution">
    <text evidence="2">The sequence shown here is derived from an EMBL/GenBank/DDBJ whole genome shotgun (WGS) entry which is preliminary data.</text>
</comment>
<evidence type="ECO:0000259" key="1">
    <source>
        <dbReference type="Pfam" id="PF00082"/>
    </source>
</evidence>
<dbReference type="InterPro" id="IPR000209">
    <property type="entry name" value="Peptidase_S8/S53_dom"/>
</dbReference>
<protein>
    <submittedName>
        <fullName evidence="2">S8 family peptidase</fullName>
    </submittedName>
</protein>
<accession>A0ABT3G4A5</accession>
<feature type="domain" description="Peptidase S8/S53" evidence="1">
    <location>
        <begin position="203"/>
        <end position="441"/>
    </location>
</feature>
<gene>
    <name evidence="2" type="ORF">OJ996_13795</name>
</gene>
<dbReference type="InterPro" id="IPR034074">
    <property type="entry name" value="Y4bN_pept_dom"/>
</dbReference>